<dbReference type="InterPro" id="IPR001610">
    <property type="entry name" value="PAC"/>
</dbReference>
<evidence type="ECO:0000256" key="10">
    <source>
        <dbReference type="SAM" id="Coils"/>
    </source>
</evidence>
<dbReference type="InterPro" id="IPR000014">
    <property type="entry name" value="PAS"/>
</dbReference>
<dbReference type="Pfam" id="PF00072">
    <property type="entry name" value="Response_reg"/>
    <property type="match status" value="1"/>
</dbReference>
<dbReference type="PROSITE" id="PS50110">
    <property type="entry name" value="RESPONSE_REGULATORY"/>
    <property type="match status" value="1"/>
</dbReference>
<feature type="domain" description="Response regulatory" evidence="12">
    <location>
        <begin position="6"/>
        <end position="122"/>
    </location>
</feature>
<dbReference type="Pfam" id="PF08447">
    <property type="entry name" value="PAS_3"/>
    <property type="match status" value="1"/>
</dbReference>
<keyword evidence="4" id="KW-0812">Transmembrane</keyword>
<keyword evidence="10" id="KW-0175">Coiled coil</keyword>
<keyword evidence="15" id="KW-1185">Reference proteome</keyword>
<keyword evidence="2" id="KW-1003">Cell membrane</keyword>
<evidence type="ECO:0000256" key="2">
    <source>
        <dbReference type="ARBA" id="ARBA00022475"/>
    </source>
</evidence>
<dbReference type="SMART" id="SM00448">
    <property type="entry name" value="REC"/>
    <property type="match status" value="1"/>
</dbReference>
<dbReference type="InterPro" id="IPR001789">
    <property type="entry name" value="Sig_transdc_resp-reg_receiver"/>
</dbReference>
<keyword evidence="6" id="KW-1133">Transmembrane helix</keyword>
<dbReference type="CDD" id="cd16917">
    <property type="entry name" value="HATPase_UhpB-NarQ-NarX-like"/>
    <property type="match status" value="1"/>
</dbReference>
<sequence length="504" mass="56321">MSARQRILLVDDNPAFRLLMERELQQEFAGLQVQHVVDADSLVGALAAGGADAAVIDARTHWANGLEVLQTIKVSQPECAVIMFAADGGTAFAVGAMKAGLDDYLIRQPAYCGNLAPLRQALRGWLARAQLRKSPHAPAGRTERRAADAHVARKLHLLAEAQRVAHIGSWEMDLDSDTLTWSDEHYRILGMEPGAIRPTYERFLHFVHPDDVRFVRDTVTATVMQLGSYDIECRVIRADGRERTVRSRAEVVSDGGRPARLMGILQDITEHKQYETALQRSEQQLRAVLAERRQLSQDLHDNILQTICAVSFSLEHSQRLIEEGHARSAARELSWEIATLRNIMRDIRQFIRGQEPLLLSASQLKTELAELARMIETRKLGRFSIDVDPAAASQLMPDEARQVLNIAREAMSNSARHAHATCGTVSLRAQEESIRFELRDDGVGFDVQRLAHRGEGLKNIAARARQIGAQIEVLSQPGHGTRVVLDLPLLARGRRHGRDRRRND</sequence>
<name>A0A0C2BKP9_9BURK</name>
<evidence type="ECO:0000259" key="12">
    <source>
        <dbReference type="PROSITE" id="PS50110"/>
    </source>
</evidence>
<comment type="subcellular location">
    <subcellularLocation>
        <location evidence="1">Cell membrane</location>
        <topology evidence="1">Multi-pass membrane protein</topology>
    </subcellularLocation>
</comment>
<keyword evidence="7" id="KW-0902">Two-component regulatory system</keyword>
<dbReference type="PROSITE" id="PS50109">
    <property type="entry name" value="HIS_KIN"/>
    <property type="match status" value="1"/>
</dbReference>
<evidence type="ECO:0000256" key="1">
    <source>
        <dbReference type="ARBA" id="ARBA00004651"/>
    </source>
</evidence>
<feature type="modified residue" description="4-aspartylphosphate" evidence="9">
    <location>
        <position position="57"/>
    </location>
</feature>
<dbReference type="STRING" id="709839.TSA66_06645"/>
<dbReference type="PANTHER" id="PTHR24421:SF37">
    <property type="entry name" value="SENSOR HISTIDINE KINASE NARS"/>
    <property type="match status" value="1"/>
</dbReference>
<dbReference type="AlphaFoldDB" id="A0A0C2BKP9"/>
<dbReference type="InterPro" id="IPR013655">
    <property type="entry name" value="PAS_fold_3"/>
</dbReference>
<evidence type="ECO:0000256" key="5">
    <source>
        <dbReference type="ARBA" id="ARBA00022777"/>
    </source>
</evidence>
<dbReference type="Gene3D" id="2.10.70.100">
    <property type="match status" value="1"/>
</dbReference>
<dbReference type="InterPro" id="IPR011712">
    <property type="entry name" value="Sig_transdc_His_kin_sub3_dim/P"/>
</dbReference>
<dbReference type="Pfam" id="PF07730">
    <property type="entry name" value="HisKA_3"/>
    <property type="match status" value="1"/>
</dbReference>
<evidence type="ECO:0000259" key="11">
    <source>
        <dbReference type="PROSITE" id="PS50109"/>
    </source>
</evidence>
<dbReference type="RefSeq" id="WP_040039467.1">
    <property type="nucleotide sequence ID" value="NZ_JWJG01000028.1"/>
</dbReference>
<feature type="domain" description="PAC" evidence="13">
    <location>
        <begin position="229"/>
        <end position="280"/>
    </location>
</feature>
<evidence type="ECO:0000256" key="9">
    <source>
        <dbReference type="PROSITE-ProRule" id="PRU00169"/>
    </source>
</evidence>
<dbReference type="GO" id="GO:0046983">
    <property type="term" value="F:protein dimerization activity"/>
    <property type="evidence" value="ECO:0007669"/>
    <property type="project" value="InterPro"/>
</dbReference>
<feature type="coiled-coil region" evidence="10">
    <location>
        <begin position="271"/>
        <end position="298"/>
    </location>
</feature>
<evidence type="ECO:0000259" key="13">
    <source>
        <dbReference type="PROSITE" id="PS50113"/>
    </source>
</evidence>
<dbReference type="PROSITE" id="PS50113">
    <property type="entry name" value="PAC"/>
    <property type="match status" value="1"/>
</dbReference>
<evidence type="ECO:0000313" key="15">
    <source>
        <dbReference type="Proteomes" id="UP000031572"/>
    </source>
</evidence>
<evidence type="ECO:0000256" key="3">
    <source>
        <dbReference type="ARBA" id="ARBA00022679"/>
    </source>
</evidence>
<evidence type="ECO:0008006" key="16">
    <source>
        <dbReference type="Google" id="ProtNLM"/>
    </source>
</evidence>
<keyword evidence="3" id="KW-0808">Transferase</keyword>
<dbReference type="EMBL" id="JWJG01000028">
    <property type="protein sequence ID" value="KIF80564.1"/>
    <property type="molecule type" value="Genomic_DNA"/>
</dbReference>
<dbReference type="Gene3D" id="3.30.450.20">
    <property type="entry name" value="PAS domain"/>
    <property type="match status" value="1"/>
</dbReference>
<dbReference type="SUPFAM" id="SSF55874">
    <property type="entry name" value="ATPase domain of HSP90 chaperone/DNA topoisomerase II/histidine kinase"/>
    <property type="match status" value="1"/>
</dbReference>
<dbReference type="SMART" id="SM00387">
    <property type="entry name" value="HATPase_c"/>
    <property type="match status" value="1"/>
</dbReference>
<keyword evidence="9" id="KW-0597">Phosphoprotein</keyword>
<dbReference type="SUPFAM" id="SSF55785">
    <property type="entry name" value="PYP-like sensor domain (PAS domain)"/>
    <property type="match status" value="1"/>
</dbReference>
<evidence type="ECO:0000256" key="4">
    <source>
        <dbReference type="ARBA" id="ARBA00022692"/>
    </source>
</evidence>
<dbReference type="InterPro" id="IPR050482">
    <property type="entry name" value="Sensor_HK_TwoCompSys"/>
</dbReference>
<dbReference type="Gene3D" id="3.40.50.2300">
    <property type="match status" value="1"/>
</dbReference>
<dbReference type="Pfam" id="PF02518">
    <property type="entry name" value="HATPase_c"/>
    <property type="match status" value="1"/>
</dbReference>
<protein>
    <recommendedName>
        <fullName evidence="16">Histidine kinase</fullName>
    </recommendedName>
</protein>
<evidence type="ECO:0000313" key="14">
    <source>
        <dbReference type="EMBL" id="KIF80564.1"/>
    </source>
</evidence>
<dbReference type="CDD" id="cd00130">
    <property type="entry name" value="PAS"/>
    <property type="match status" value="1"/>
</dbReference>
<dbReference type="Gene3D" id="3.30.565.10">
    <property type="entry name" value="Histidine kinase-like ATPase, C-terminal domain"/>
    <property type="match status" value="1"/>
</dbReference>
<dbReference type="NCBIfam" id="TIGR00229">
    <property type="entry name" value="sensory_box"/>
    <property type="match status" value="1"/>
</dbReference>
<dbReference type="InterPro" id="IPR000700">
    <property type="entry name" value="PAS-assoc_C"/>
</dbReference>
<comment type="caution">
    <text evidence="14">The sequence shown here is derived from an EMBL/GenBank/DDBJ whole genome shotgun (WGS) entry which is preliminary data.</text>
</comment>
<organism evidence="14 15">
    <name type="scientific">Noviherbaspirillum autotrophicum</name>
    <dbReference type="NCBI Taxonomy" id="709839"/>
    <lineage>
        <taxon>Bacteria</taxon>
        <taxon>Pseudomonadati</taxon>
        <taxon>Pseudomonadota</taxon>
        <taxon>Betaproteobacteria</taxon>
        <taxon>Burkholderiales</taxon>
        <taxon>Oxalobacteraceae</taxon>
        <taxon>Noviherbaspirillum</taxon>
    </lineage>
</organism>
<dbReference type="InterPro" id="IPR035965">
    <property type="entry name" value="PAS-like_dom_sf"/>
</dbReference>
<dbReference type="Proteomes" id="UP000031572">
    <property type="component" value="Unassembled WGS sequence"/>
</dbReference>
<dbReference type="InterPro" id="IPR005467">
    <property type="entry name" value="His_kinase_dom"/>
</dbReference>
<evidence type="ECO:0000256" key="8">
    <source>
        <dbReference type="ARBA" id="ARBA00023136"/>
    </source>
</evidence>
<keyword evidence="5" id="KW-0418">Kinase</keyword>
<dbReference type="PANTHER" id="PTHR24421">
    <property type="entry name" value="NITRATE/NITRITE SENSOR PROTEIN NARX-RELATED"/>
    <property type="match status" value="1"/>
</dbReference>
<dbReference type="SMART" id="SM00086">
    <property type="entry name" value="PAC"/>
    <property type="match status" value="1"/>
</dbReference>
<accession>A0A0C2BKP9</accession>
<dbReference type="InterPro" id="IPR011006">
    <property type="entry name" value="CheY-like_superfamily"/>
</dbReference>
<dbReference type="GO" id="GO:0005886">
    <property type="term" value="C:plasma membrane"/>
    <property type="evidence" value="ECO:0007669"/>
    <property type="project" value="UniProtKB-SubCell"/>
</dbReference>
<dbReference type="GO" id="GO:0000155">
    <property type="term" value="F:phosphorelay sensor kinase activity"/>
    <property type="evidence" value="ECO:0007669"/>
    <property type="project" value="InterPro"/>
</dbReference>
<dbReference type="InterPro" id="IPR003594">
    <property type="entry name" value="HATPase_dom"/>
</dbReference>
<dbReference type="InterPro" id="IPR036890">
    <property type="entry name" value="HATPase_C_sf"/>
</dbReference>
<proteinExistence type="predicted"/>
<feature type="domain" description="Histidine kinase" evidence="11">
    <location>
        <begin position="298"/>
        <end position="491"/>
    </location>
</feature>
<gene>
    <name evidence="14" type="ORF">TSA66_06645</name>
</gene>
<evidence type="ECO:0000256" key="7">
    <source>
        <dbReference type="ARBA" id="ARBA00023012"/>
    </source>
</evidence>
<dbReference type="Gene3D" id="1.20.5.1930">
    <property type="match status" value="1"/>
</dbReference>
<keyword evidence="8" id="KW-0472">Membrane</keyword>
<dbReference type="SUPFAM" id="SSF52172">
    <property type="entry name" value="CheY-like"/>
    <property type="match status" value="1"/>
</dbReference>
<evidence type="ECO:0000256" key="6">
    <source>
        <dbReference type="ARBA" id="ARBA00022989"/>
    </source>
</evidence>
<reference evidence="14 15" key="1">
    <citation type="submission" date="2014-12" db="EMBL/GenBank/DDBJ databases">
        <title>Denitrispirillum autotrophicum gen. nov., sp. nov., Denitrifying, Facultatively Autotrophic Bacteria Isolated from Rice Paddy Soil.</title>
        <authorList>
            <person name="Ishii S."/>
            <person name="Ashida N."/>
            <person name="Ohno H."/>
            <person name="Otsuka S."/>
            <person name="Yokota A."/>
            <person name="Senoo K."/>
        </authorList>
    </citation>
    <scope>NUCLEOTIDE SEQUENCE [LARGE SCALE GENOMIC DNA]</scope>
    <source>
        <strain evidence="14 15">TSA66</strain>
    </source>
</reference>